<accession>A0A411A2P7</accession>
<gene>
    <name evidence="1" type="primary">xis</name>
    <name evidence="1" type="ORF">BACVE_001181</name>
</gene>
<sequence>MKQFLTAKDIQDILGVKQAKSYEIIRQLNAEMLREGYKVIRGRVNKQIFEKRYFYESNKSKTG</sequence>
<dbReference type="EMBL" id="CP063687">
    <property type="protein sequence ID" value="QOY26225.1"/>
    <property type="molecule type" value="Genomic_DNA"/>
</dbReference>
<proteinExistence type="predicted"/>
<name>A0A411A2P7_BACVE</name>
<dbReference type="AlphaFoldDB" id="A0A411A2P7"/>
<organism evidence="1 2">
    <name type="scientific">Bacillus velezensis</name>
    <dbReference type="NCBI Taxonomy" id="492670"/>
    <lineage>
        <taxon>Bacteria</taxon>
        <taxon>Bacillati</taxon>
        <taxon>Bacillota</taxon>
        <taxon>Bacilli</taxon>
        <taxon>Bacillales</taxon>
        <taxon>Bacillaceae</taxon>
        <taxon>Bacillus</taxon>
        <taxon>Bacillus amyloliquefaciens group</taxon>
    </lineage>
</organism>
<evidence type="ECO:0000313" key="2">
    <source>
        <dbReference type="Proteomes" id="UP000587477"/>
    </source>
</evidence>
<dbReference type="NCBIfam" id="NF047858">
    <property type="entry name" value="ICEBs1XisBacil"/>
    <property type="match status" value="1"/>
</dbReference>
<evidence type="ECO:0000313" key="1">
    <source>
        <dbReference type="EMBL" id="QOY26225.1"/>
    </source>
</evidence>
<protein>
    <submittedName>
        <fullName evidence="1">ICEBs1 excisionase</fullName>
    </submittedName>
</protein>
<reference evidence="2" key="1">
    <citation type="submission" date="2020-10" db="EMBL/GenBank/DDBJ databases">
        <title>Complete genome sequence of Bacillus velezensis NST6.</title>
        <authorList>
            <person name="Choi J."/>
        </authorList>
    </citation>
    <scope>NUCLEOTIDE SEQUENCE [LARGE SCALE GENOMIC DNA]</scope>
    <source>
        <strain evidence="2">NST6</strain>
    </source>
</reference>
<dbReference type="RefSeq" id="WP_045927023.1">
    <property type="nucleotide sequence ID" value="NZ_CP035393.1"/>
</dbReference>
<dbReference type="Proteomes" id="UP000587477">
    <property type="component" value="Chromosome"/>
</dbReference>